<reference evidence="1" key="1">
    <citation type="journal article" date="2022" name="DNA Res.">
        <title>Genome analysis of five recently described species of the CUG-Ser clade uncovers Candida theae as a new hybrid lineage with pathogenic potential in the Candida parapsilosis species complex.</title>
        <authorList>
            <person name="Mixao V."/>
            <person name="Del Olmo V."/>
            <person name="Hegedusova E."/>
            <person name="Saus E."/>
            <person name="Pryszcz L."/>
            <person name="Cillingova A."/>
            <person name="Nosek J."/>
            <person name="Gabaldon T."/>
        </authorList>
    </citation>
    <scope>NUCLEOTIDE SEQUENCE</scope>
    <source>
        <strain evidence="1">CBS 10844</strain>
    </source>
</reference>
<proteinExistence type="predicted"/>
<dbReference type="GeneID" id="73380893"/>
<protein>
    <submittedName>
        <fullName evidence="1">Uncharacterized protein</fullName>
    </submittedName>
</protein>
<organism evidence="1 2">
    <name type="scientific">Candida oxycetoniae</name>
    <dbReference type="NCBI Taxonomy" id="497107"/>
    <lineage>
        <taxon>Eukaryota</taxon>
        <taxon>Fungi</taxon>
        <taxon>Dikarya</taxon>
        <taxon>Ascomycota</taxon>
        <taxon>Saccharomycotina</taxon>
        <taxon>Pichiomycetes</taxon>
        <taxon>Debaryomycetaceae</taxon>
        <taxon>Candida/Lodderomyces clade</taxon>
        <taxon>Candida</taxon>
    </lineage>
</organism>
<evidence type="ECO:0000313" key="2">
    <source>
        <dbReference type="Proteomes" id="UP001202479"/>
    </source>
</evidence>
<dbReference type="Proteomes" id="UP001202479">
    <property type="component" value="Unassembled WGS sequence"/>
</dbReference>
<keyword evidence="2" id="KW-1185">Reference proteome</keyword>
<dbReference type="EMBL" id="JAHUZD010000118">
    <property type="protein sequence ID" value="KAI3403848.1"/>
    <property type="molecule type" value="Genomic_DNA"/>
</dbReference>
<comment type="caution">
    <text evidence="1">The sequence shown here is derived from an EMBL/GenBank/DDBJ whole genome shotgun (WGS) entry which is preliminary data.</text>
</comment>
<gene>
    <name evidence="1" type="ORF">KGF56_003278</name>
</gene>
<name>A0AAI9WXA2_9ASCO</name>
<evidence type="ECO:0000313" key="1">
    <source>
        <dbReference type="EMBL" id="KAI3403848.1"/>
    </source>
</evidence>
<accession>A0AAI9WXA2</accession>
<dbReference type="RefSeq" id="XP_049179595.1">
    <property type="nucleotide sequence ID" value="XM_049324593.1"/>
</dbReference>
<sequence>MSEKADSVGAVTFPDASNKYPNPLGNFSKGLGYPEWHPIDTRKQVSQLFRFGFYTTIGSYGFLYLWKRTTFKLEIPLSAVAFFTIAKGMQSSLANLREKNDCWNTFWGLATANTIVLTAAFKSMPPKHKILTGVFGTSLATIFDRAYWAQSTSNPSYNAKYESAQVDKDLPKQSFWDIWQRRPLTDTVQELGVGRGIFKP</sequence>
<dbReference type="AlphaFoldDB" id="A0AAI9WXA2"/>